<evidence type="ECO:0000259" key="10">
    <source>
        <dbReference type="Pfam" id="PF05649"/>
    </source>
</evidence>
<sequence length="698" mass="77051">MRRHLLFPALLLGPLLGLLPALSWSAPTGSAGVIHRPVKPTAQAPGGGVGYSAEHMDRSVDPRQDFYAYANGRWLKRLTIPDAESDIGGFSMLGANLDAQLQQLAVQASQAAAPRGSPAQQVGDYYRAALDLRQRDAAGLQPVQADLDAAAQAGGPTDLARLSARLQARTGNSPLLNFAVMTDFQDSARTQLTLQLGALSLERDQYSDPASQKIRDLYVDHVTRMHQQLGDAPDVAAAKARSILAMESELAAPRLTPLQAYDPARIYNLMSVDEAQALIPAIDLRAMATAAGLTLPARLQLPDLAGLKALNQLLANRPAPDLQVLLRWSVLARNADFLGQPWFQLSQEFQRQRDGLASTMPLERQAVQLLTVELFHPLSQLYVQRYYTEDTRREITRMVGHIKDEFARRLRTNPWLDAPTRAAALAKLAQVDIQVGYPQRWIDFSGVEIRPDDHLGNHQRIAAFQLQREIDKVGRPAARERFAEVGHTTPVSINAAYDPQLNGIDITAAISQPPFFTPGADRVVNYCTMGAVIGHELTHGFDSTGRQYDAQGNVRDWWTPAATAEFKKRNDRLVAQFNQVQLLPGLQLDGALTLGENTADLGGITLAHAALQRALKGQPQPRVDGLTTDQRCFVAWAQLWIYKAREERIRLLAAIDYHANSAVRGYAPLLNLDAFHRAFGTRPGDAMWRAPRERIRIW</sequence>
<evidence type="ECO:0000313" key="11">
    <source>
        <dbReference type="EMBL" id="URI06956.1"/>
    </source>
</evidence>
<keyword evidence="3" id="KW-0645">Protease</keyword>
<dbReference type="InterPro" id="IPR024079">
    <property type="entry name" value="MetalloPept_cat_dom_sf"/>
</dbReference>
<dbReference type="InterPro" id="IPR018497">
    <property type="entry name" value="Peptidase_M13_C"/>
</dbReference>
<feature type="signal peptide" evidence="8">
    <location>
        <begin position="1"/>
        <end position="25"/>
    </location>
</feature>
<dbReference type="PRINTS" id="PR00786">
    <property type="entry name" value="NEPRILYSIN"/>
</dbReference>
<evidence type="ECO:0000256" key="1">
    <source>
        <dbReference type="ARBA" id="ARBA00001947"/>
    </source>
</evidence>
<name>A0ABY4S516_AQUTE</name>
<evidence type="ECO:0000256" key="5">
    <source>
        <dbReference type="ARBA" id="ARBA00022801"/>
    </source>
</evidence>
<dbReference type="Gene3D" id="1.10.1380.10">
    <property type="entry name" value="Neutral endopeptidase , domain2"/>
    <property type="match status" value="1"/>
</dbReference>
<dbReference type="PANTHER" id="PTHR11733">
    <property type="entry name" value="ZINC METALLOPROTEASE FAMILY M13 NEPRILYSIN-RELATED"/>
    <property type="match status" value="1"/>
</dbReference>
<evidence type="ECO:0000256" key="8">
    <source>
        <dbReference type="SAM" id="SignalP"/>
    </source>
</evidence>
<dbReference type="EMBL" id="CP097635">
    <property type="protein sequence ID" value="URI06956.1"/>
    <property type="molecule type" value="Genomic_DNA"/>
</dbReference>
<feature type="domain" description="Peptidase M13 N-terminal" evidence="10">
    <location>
        <begin position="62"/>
        <end position="438"/>
    </location>
</feature>
<evidence type="ECO:0000256" key="2">
    <source>
        <dbReference type="ARBA" id="ARBA00007357"/>
    </source>
</evidence>
<protein>
    <submittedName>
        <fullName evidence="11">M13 family metallopeptidase</fullName>
    </submittedName>
</protein>
<evidence type="ECO:0000256" key="4">
    <source>
        <dbReference type="ARBA" id="ARBA00022723"/>
    </source>
</evidence>
<feature type="chain" id="PRO_5046171850" evidence="8">
    <location>
        <begin position="26"/>
        <end position="698"/>
    </location>
</feature>
<dbReference type="Pfam" id="PF05649">
    <property type="entry name" value="Peptidase_M13_N"/>
    <property type="match status" value="1"/>
</dbReference>
<dbReference type="InterPro" id="IPR008753">
    <property type="entry name" value="Peptidase_M13_N"/>
</dbReference>
<evidence type="ECO:0000313" key="12">
    <source>
        <dbReference type="Proteomes" id="UP001056201"/>
    </source>
</evidence>
<evidence type="ECO:0000256" key="7">
    <source>
        <dbReference type="ARBA" id="ARBA00023049"/>
    </source>
</evidence>
<keyword evidence="5" id="KW-0378">Hydrolase</keyword>
<proteinExistence type="inferred from homology"/>
<dbReference type="InterPro" id="IPR000718">
    <property type="entry name" value="Peptidase_M13"/>
</dbReference>
<dbReference type="CDD" id="cd08662">
    <property type="entry name" value="M13"/>
    <property type="match status" value="1"/>
</dbReference>
<keyword evidence="4" id="KW-0479">Metal-binding</keyword>
<comment type="cofactor">
    <cofactor evidence="1">
        <name>Zn(2+)</name>
        <dbReference type="ChEBI" id="CHEBI:29105"/>
    </cofactor>
</comment>
<dbReference type="PANTHER" id="PTHR11733:SF167">
    <property type="entry name" value="FI17812P1-RELATED"/>
    <property type="match status" value="1"/>
</dbReference>
<evidence type="ECO:0000256" key="3">
    <source>
        <dbReference type="ARBA" id="ARBA00022670"/>
    </source>
</evidence>
<feature type="domain" description="Peptidase M13 C-terminal" evidence="9">
    <location>
        <begin position="494"/>
        <end position="695"/>
    </location>
</feature>
<keyword evidence="7" id="KW-0482">Metalloprotease</keyword>
<dbReference type="Proteomes" id="UP001056201">
    <property type="component" value="Chromosome 1"/>
</dbReference>
<keyword evidence="6" id="KW-0862">Zinc</keyword>
<evidence type="ECO:0000259" key="9">
    <source>
        <dbReference type="Pfam" id="PF01431"/>
    </source>
</evidence>
<dbReference type="PROSITE" id="PS51885">
    <property type="entry name" value="NEPRILYSIN"/>
    <property type="match status" value="1"/>
</dbReference>
<evidence type="ECO:0000256" key="6">
    <source>
        <dbReference type="ARBA" id="ARBA00022833"/>
    </source>
</evidence>
<reference evidence="11" key="1">
    <citation type="submission" date="2022-05" db="EMBL/GenBank/DDBJ databases">
        <title>An RpoN-dependent PEP-CTERM gene is involved in floc formation of an Aquincola tertiaricarbonis strain.</title>
        <authorList>
            <person name="Qiu D."/>
            <person name="Xia M."/>
        </authorList>
    </citation>
    <scope>NUCLEOTIDE SEQUENCE</scope>
    <source>
        <strain evidence="11">RN12</strain>
    </source>
</reference>
<dbReference type="InterPro" id="IPR042089">
    <property type="entry name" value="Peptidase_M13_dom_2"/>
</dbReference>
<dbReference type="SUPFAM" id="SSF55486">
    <property type="entry name" value="Metalloproteases ('zincins'), catalytic domain"/>
    <property type="match status" value="1"/>
</dbReference>
<keyword evidence="8" id="KW-0732">Signal</keyword>
<accession>A0ABY4S516</accession>
<organism evidence="11 12">
    <name type="scientific">Aquincola tertiaricarbonis</name>
    <dbReference type="NCBI Taxonomy" id="391953"/>
    <lineage>
        <taxon>Bacteria</taxon>
        <taxon>Pseudomonadati</taxon>
        <taxon>Pseudomonadota</taxon>
        <taxon>Betaproteobacteria</taxon>
        <taxon>Burkholderiales</taxon>
        <taxon>Sphaerotilaceae</taxon>
        <taxon>Aquincola</taxon>
    </lineage>
</organism>
<comment type="similarity">
    <text evidence="2">Belongs to the peptidase M13 family.</text>
</comment>
<dbReference type="Pfam" id="PF01431">
    <property type="entry name" value="Peptidase_M13"/>
    <property type="match status" value="1"/>
</dbReference>
<gene>
    <name evidence="11" type="ORF">MW290_13780</name>
</gene>
<keyword evidence="12" id="KW-1185">Reference proteome</keyword>
<dbReference type="RefSeq" id="WP_250195221.1">
    <property type="nucleotide sequence ID" value="NZ_CP097635.1"/>
</dbReference>
<dbReference type="Gene3D" id="3.40.390.10">
    <property type="entry name" value="Collagenase (Catalytic Domain)"/>
    <property type="match status" value="1"/>
</dbReference>